<evidence type="ECO:0000256" key="5">
    <source>
        <dbReference type="ARBA" id="ARBA00023002"/>
    </source>
</evidence>
<dbReference type="AlphaFoldDB" id="A0A9P8YFU1"/>
<dbReference type="Pfam" id="PF01494">
    <property type="entry name" value="FAD_binding_3"/>
    <property type="match status" value="1"/>
</dbReference>
<sequence>MTVNGKQKPSVGHFQSCNISYPSRSLEFLDSPSLKPDTNGHSTAEARRLDILVVGAGLSGLAAAVALGRHGHKVRVLEQALELGEVGAGIQIPSNSARLLSRWGVDRFWEGKAVEPGSITFRRWQCGRPVAHTQLKPGFADKYGAPYLTIHRAHFHEALRQRAVELGVEIQTGTRVAHFDSETPSVTTREGKTIRADLVLVASGVRSTAHESLGHGTTNGAYRTGFAAYRATVDVDKIRADKELAWVTENPNLNVWIGEDKHVMTYAISAGSSFNMVLSHVDWSDPETWTPEGVLEDMRQQFADWDPQLVRIVNMVDKTMKWPLTSMRATKHWVSVSGRLVMIGDAVHAMVPYMSQGAAMAVEDAAALAVAVQHATATASTLPSSTLKDALKVFERIRSLRACQMQQASLVNGKLWHLPDGPTQQARDAATRAEVEGEPFEVSANQWSDPVTQEWTYGYDAEAEMSRALREQSLWDAQPGTQQCTAG</sequence>
<proteinExistence type="inferred from homology"/>
<dbReference type="PANTHER" id="PTHR13789:SF306">
    <property type="entry name" value="HYDROXYLASE, PUTATIVE-RELATED"/>
    <property type="match status" value="1"/>
</dbReference>
<evidence type="ECO:0000256" key="3">
    <source>
        <dbReference type="ARBA" id="ARBA00022630"/>
    </source>
</evidence>
<dbReference type="FunFam" id="3.50.50.60:FF:000115">
    <property type="entry name" value="Salicylate hydroxylase, putative"/>
    <property type="match status" value="1"/>
</dbReference>
<keyword evidence="6" id="KW-0503">Monooxygenase</keyword>
<comment type="caution">
    <text evidence="8">The sequence shown here is derived from an EMBL/GenBank/DDBJ whole genome shotgun (WGS) entry which is preliminary data.</text>
</comment>
<dbReference type="GO" id="GO:0071949">
    <property type="term" value="F:FAD binding"/>
    <property type="evidence" value="ECO:0007669"/>
    <property type="project" value="InterPro"/>
</dbReference>
<evidence type="ECO:0000313" key="9">
    <source>
        <dbReference type="Proteomes" id="UP000756346"/>
    </source>
</evidence>
<dbReference type="SUPFAM" id="SSF51905">
    <property type="entry name" value="FAD/NAD(P)-binding domain"/>
    <property type="match status" value="1"/>
</dbReference>
<name>A0A9P8YFU1_9PEZI</name>
<dbReference type="Gene3D" id="3.50.50.60">
    <property type="entry name" value="FAD/NAD(P)-binding domain"/>
    <property type="match status" value="1"/>
</dbReference>
<organism evidence="8 9">
    <name type="scientific">Microdochium trichocladiopsis</name>
    <dbReference type="NCBI Taxonomy" id="1682393"/>
    <lineage>
        <taxon>Eukaryota</taxon>
        <taxon>Fungi</taxon>
        <taxon>Dikarya</taxon>
        <taxon>Ascomycota</taxon>
        <taxon>Pezizomycotina</taxon>
        <taxon>Sordariomycetes</taxon>
        <taxon>Xylariomycetidae</taxon>
        <taxon>Xylariales</taxon>
        <taxon>Microdochiaceae</taxon>
        <taxon>Microdochium</taxon>
    </lineage>
</organism>
<dbReference type="Proteomes" id="UP000756346">
    <property type="component" value="Unassembled WGS sequence"/>
</dbReference>
<dbReference type="InterPro" id="IPR002938">
    <property type="entry name" value="FAD-bd"/>
</dbReference>
<evidence type="ECO:0000256" key="4">
    <source>
        <dbReference type="ARBA" id="ARBA00022827"/>
    </source>
</evidence>
<accession>A0A9P8YFU1</accession>
<gene>
    <name evidence="8" type="ORF">B0I36DRAFT_258644</name>
</gene>
<keyword evidence="3" id="KW-0285">Flavoprotein</keyword>
<evidence type="ECO:0000256" key="6">
    <source>
        <dbReference type="ARBA" id="ARBA00023033"/>
    </source>
</evidence>
<evidence type="ECO:0000256" key="1">
    <source>
        <dbReference type="ARBA" id="ARBA00005179"/>
    </source>
</evidence>
<feature type="domain" description="FAD-binding" evidence="7">
    <location>
        <begin position="49"/>
        <end position="374"/>
    </location>
</feature>
<dbReference type="InterPro" id="IPR050493">
    <property type="entry name" value="FAD-dep_Monooxygenase_BioMet"/>
</dbReference>
<evidence type="ECO:0000313" key="8">
    <source>
        <dbReference type="EMBL" id="KAH7039589.1"/>
    </source>
</evidence>
<evidence type="ECO:0000256" key="2">
    <source>
        <dbReference type="ARBA" id="ARBA00007992"/>
    </source>
</evidence>
<dbReference type="RefSeq" id="XP_046017644.1">
    <property type="nucleotide sequence ID" value="XM_046151088.1"/>
</dbReference>
<keyword evidence="9" id="KW-1185">Reference proteome</keyword>
<dbReference type="GeneID" id="70180634"/>
<dbReference type="PANTHER" id="PTHR13789">
    <property type="entry name" value="MONOOXYGENASE"/>
    <property type="match status" value="1"/>
</dbReference>
<comment type="pathway">
    <text evidence="1">Secondary metabolite biosynthesis.</text>
</comment>
<dbReference type="GO" id="GO:0004497">
    <property type="term" value="F:monooxygenase activity"/>
    <property type="evidence" value="ECO:0007669"/>
    <property type="project" value="UniProtKB-KW"/>
</dbReference>
<dbReference type="PRINTS" id="PR00420">
    <property type="entry name" value="RNGMNOXGNASE"/>
</dbReference>
<protein>
    <submittedName>
        <fullName evidence="8">Salicylate hydroxylase</fullName>
    </submittedName>
</protein>
<keyword evidence="4" id="KW-0274">FAD</keyword>
<comment type="similarity">
    <text evidence="2">Belongs to the paxM FAD-dependent monooxygenase family.</text>
</comment>
<reference evidence="8" key="1">
    <citation type="journal article" date="2021" name="Nat. Commun.">
        <title>Genetic determinants of endophytism in the Arabidopsis root mycobiome.</title>
        <authorList>
            <person name="Mesny F."/>
            <person name="Miyauchi S."/>
            <person name="Thiergart T."/>
            <person name="Pickel B."/>
            <person name="Atanasova L."/>
            <person name="Karlsson M."/>
            <person name="Huettel B."/>
            <person name="Barry K.W."/>
            <person name="Haridas S."/>
            <person name="Chen C."/>
            <person name="Bauer D."/>
            <person name="Andreopoulos W."/>
            <person name="Pangilinan J."/>
            <person name="LaButti K."/>
            <person name="Riley R."/>
            <person name="Lipzen A."/>
            <person name="Clum A."/>
            <person name="Drula E."/>
            <person name="Henrissat B."/>
            <person name="Kohler A."/>
            <person name="Grigoriev I.V."/>
            <person name="Martin F.M."/>
            <person name="Hacquard S."/>
        </authorList>
    </citation>
    <scope>NUCLEOTIDE SEQUENCE</scope>
    <source>
        <strain evidence="8">MPI-CAGE-CH-0230</strain>
    </source>
</reference>
<dbReference type="EMBL" id="JAGTJQ010000001">
    <property type="protein sequence ID" value="KAH7039589.1"/>
    <property type="molecule type" value="Genomic_DNA"/>
</dbReference>
<keyword evidence="5" id="KW-0560">Oxidoreductase</keyword>
<dbReference type="SUPFAM" id="SSF54373">
    <property type="entry name" value="FAD-linked reductases, C-terminal domain"/>
    <property type="match status" value="1"/>
</dbReference>
<dbReference type="OrthoDB" id="420606at2759"/>
<evidence type="ECO:0000259" key="7">
    <source>
        <dbReference type="Pfam" id="PF01494"/>
    </source>
</evidence>
<dbReference type="InterPro" id="IPR036188">
    <property type="entry name" value="FAD/NAD-bd_sf"/>
</dbReference>